<dbReference type="PROSITE" id="PS50011">
    <property type="entry name" value="PROTEIN_KINASE_DOM"/>
    <property type="match status" value="2"/>
</dbReference>
<dbReference type="InterPro" id="IPR011009">
    <property type="entry name" value="Kinase-like_dom_sf"/>
</dbReference>
<protein>
    <submittedName>
        <fullName evidence="4">Wall-associated receptor kinase 2-like</fullName>
    </submittedName>
</protein>
<keyword evidence="4" id="KW-0418">Kinase</keyword>
<evidence type="ECO:0000313" key="5">
    <source>
        <dbReference type="Proteomes" id="UP000594638"/>
    </source>
</evidence>
<evidence type="ECO:0000256" key="1">
    <source>
        <dbReference type="ARBA" id="ARBA00022741"/>
    </source>
</evidence>
<dbReference type="InterPro" id="IPR000719">
    <property type="entry name" value="Prot_kinase_dom"/>
</dbReference>
<keyword evidence="2" id="KW-0067">ATP-binding</keyword>
<dbReference type="EMBL" id="CACTIH010004102">
    <property type="protein sequence ID" value="CAA2989450.1"/>
    <property type="molecule type" value="Genomic_DNA"/>
</dbReference>
<sequence>MVQGTLGYVDTEYFHTNHLSDKSDVYSFGVVLAELITGRKPISSDELDGYRSLATYFVSAIQQDRLLQILDENLVEGDLVQLKRIAELTERCLRVKSKERPSMKVAIELEALRSVENHQLRDEDFNHREIMEKLFHPATPSNINGGYLLQHKKLKDYLANKNIRIFTVEDLQRATNNYDEGNIIDRGRYGTIYKGILPDYGVVAIKKSIQIYQQQIDKFINELEIASQINHQNVVKTLGCCLGTEIPLLVYEFITNGTLFSHIQNPFLASDFSWEMRIKVAAETAAALAYYIWFQLFTEI</sequence>
<gene>
    <name evidence="4" type="ORF">OLEA9_A034000</name>
</gene>
<dbReference type="SUPFAM" id="SSF56112">
    <property type="entry name" value="Protein kinase-like (PK-like)"/>
    <property type="match status" value="2"/>
</dbReference>
<dbReference type="Pfam" id="PF07714">
    <property type="entry name" value="PK_Tyr_Ser-Thr"/>
    <property type="match status" value="1"/>
</dbReference>
<evidence type="ECO:0000313" key="4">
    <source>
        <dbReference type="EMBL" id="CAA2989450.1"/>
    </source>
</evidence>
<name>A0A8S0SAK3_OLEEU</name>
<feature type="domain" description="Protein kinase" evidence="3">
    <location>
        <begin position="178"/>
        <end position="300"/>
    </location>
</feature>
<dbReference type="Pfam" id="PF00069">
    <property type="entry name" value="Pkinase"/>
    <property type="match status" value="1"/>
</dbReference>
<dbReference type="GO" id="GO:0004674">
    <property type="term" value="F:protein serine/threonine kinase activity"/>
    <property type="evidence" value="ECO:0007669"/>
    <property type="project" value="TreeGrafter"/>
</dbReference>
<keyword evidence="5" id="KW-1185">Reference proteome</keyword>
<dbReference type="PANTHER" id="PTHR27005:SF283">
    <property type="entry name" value="OS02G0633066 PROTEIN"/>
    <property type="match status" value="1"/>
</dbReference>
<dbReference type="Gene3D" id="1.10.510.10">
    <property type="entry name" value="Transferase(Phosphotransferase) domain 1"/>
    <property type="match status" value="1"/>
</dbReference>
<keyword evidence="1" id="KW-0547">Nucleotide-binding</keyword>
<dbReference type="InterPro" id="IPR045274">
    <property type="entry name" value="WAK-like"/>
</dbReference>
<evidence type="ECO:0000259" key="3">
    <source>
        <dbReference type="PROSITE" id="PS50011"/>
    </source>
</evidence>
<dbReference type="GO" id="GO:0007166">
    <property type="term" value="P:cell surface receptor signaling pathway"/>
    <property type="evidence" value="ECO:0007669"/>
    <property type="project" value="InterPro"/>
</dbReference>
<dbReference type="PANTHER" id="PTHR27005">
    <property type="entry name" value="WALL-ASSOCIATED RECEPTOR KINASE-LIKE 21"/>
    <property type="match status" value="1"/>
</dbReference>
<comment type="caution">
    <text evidence="4">The sequence shown here is derived from an EMBL/GenBank/DDBJ whole genome shotgun (WGS) entry which is preliminary data.</text>
</comment>
<organism evidence="4 5">
    <name type="scientific">Olea europaea subsp. europaea</name>
    <dbReference type="NCBI Taxonomy" id="158383"/>
    <lineage>
        <taxon>Eukaryota</taxon>
        <taxon>Viridiplantae</taxon>
        <taxon>Streptophyta</taxon>
        <taxon>Embryophyta</taxon>
        <taxon>Tracheophyta</taxon>
        <taxon>Spermatophyta</taxon>
        <taxon>Magnoliopsida</taxon>
        <taxon>eudicotyledons</taxon>
        <taxon>Gunneridae</taxon>
        <taxon>Pentapetalae</taxon>
        <taxon>asterids</taxon>
        <taxon>lamiids</taxon>
        <taxon>Lamiales</taxon>
        <taxon>Oleaceae</taxon>
        <taxon>Oleeae</taxon>
        <taxon>Olea</taxon>
    </lineage>
</organism>
<dbReference type="AlphaFoldDB" id="A0A8S0SAK3"/>
<dbReference type="OrthoDB" id="1426211at2759"/>
<proteinExistence type="predicted"/>
<dbReference type="Gramene" id="OE9A034000T1">
    <property type="protein sequence ID" value="OE9A034000C1"/>
    <property type="gene ID" value="OE9A034000"/>
</dbReference>
<keyword evidence="4" id="KW-0675">Receptor</keyword>
<dbReference type="InterPro" id="IPR001245">
    <property type="entry name" value="Ser-Thr/Tyr_kinase_cat_dom"/>
</dbReference>
<reference evidence="4 5" key="1">
    <citation type="submission" date="2019-12" db="EMBL/GenBank/DDBJ databases">
        <authorList>
            <person name="Alioto T."/>
            <person name="Alioto T."/>
            <person name="Gomez Garrido J."/>
        </authorList>
    </citation>
    <scope>NUCLEOTIDE SEQUENCE [LARGE SCALE GENOMIC DNA]</scope>
</reference>
<feature type="domain" description="Protein kinase" evidence="3">
    <location>
        <begin position="1"/>
        <end position="112"/>
    </location>
</feature>
<dbReference type="GO" id="GO:0005524">
    <property type="term" value="F:ATP binding"/>
    <property type="evidence" value="ECO:0007669"/>
    <property type="project" value="UniProtKB-KW"/>
</dbReference>
<dbReference type="GO" id="GO:0005886">
    <property type="term" value="C:plasma membrane"/>
    <property type="evidence" value="ECO:0007669"/>
    <property type="project" value="TreeGrafter"/>
</dbReference>
<keyword evidence="4" id="KW-0808">Transferase</keyword>
<accession>A0A8S0SAK3</accession>
<evidence type="ECO:0000256" key="2">
    <source>
        <dbReference type="ARBA" id="ARBA00022840"/>
    </source>
</evidence>
<dbReference type="Proteomes" id="UP000594638">
    <property type="component" value="Unassembled WGS sequence"/>
</dbReference>
<dbReference type="Gene3D" id="3.30.200.20">
    <property type="entry name" value="Phosphorylase Kinase, domain 1"/>
    <property type="match status" value="1"/>
</dbReference>